<dbReference type="EMBL" id="CM047944">
    <property type="protein sequence ID" value="KAI9899154.1"/>
    <property type="molecule type" value="Genomic_DNA"/>
</dbReference>
<accession>A0ACC0UYC9</accession>
<name>A0ACC0UYC9_9HYPO</name>
<gene>
    <name evidence="1" type="ORF">N3K66_005615</name>
</gene>
<comment type="caution">
    <text evidence="1">The sequence shown here is derived from an EMBL/GenBank/DDBJ whole genome shotgun (WGS) entry which is preliminary data.</text>
</comment>
<organism evidence="1 2">
    <name type="scientific">Trichothecium roseum</name>
    <dbReference type="NCBI Taxonomy" id="47278"/>
    <lineage>
        <taxon>Eukaryota</taxon>
        <taxon>Fungi</taxon>
        <taxon>Dikarya</taxon>
        <taxon>Ascomycota</taxon>
        <taxon>Pezizomycotina</taxon>
        <taxon>Sordariomycetes</taxon>
        <taxon>Hypocreomycetidae</taxon>
        <taxon>Hypocreales</taxon>
        <taxon>Hypocreales incertae sedis</taxon>
        <taxon>Trichothecium</taxon>
    </lineage>
</organism>
<dbReference type="Proteomes" id="UP001163324">
    <property type="component" value="Chromosome 5"/>
</dbReference>
<evidence type="ECO:0000313" key="1">
    <source>
        <dbReference type="EMBL" id="KAI9899154.1"/>
    </source>
</evidence>
<reference evidence="1" key="1">
    <citation type="submission" date="2022-10" db="EMBL/GenBank/DDBJ databases">
        <title>Complete Genome of Trichothecium roseum strain YXFP-22015, a Plant Pathogen Isolated from Citrus.</title>
        <authorList>
            <person name="Wang Y."/>
            <person name="Zhu L."/>
        </authorList>
    </citation>
    <scope>NUCLEOTIDE SEQUENCE</scope>
    <source>
        <strain evidence="1">YXFP-22015</strain>
    </source>
</reference>
<sequence length="329" mass="36397">MLPASVRRVVQAAPQTGLTTSLASTATKAATPYLGRFHQRRYSSSSSSKPSNGADQDASAEQPQAAQAPATRGRKRKAKTPEADAWTKNLPSVPNTTHMTTGSLSLSSFFSLHRPISVTEPMPKPMSNEHFATIFAQPTKSKKAQDTISAISSTIDQLETPMAQLSVDSPEAQSGDVVHTMGFRHADGTETNIHLRVDAMSGEFFPFRPPPAPEPNAAAAADNMAAMQHEAHDESSSHRVYKAVFTIEETTQADGQIRILAHSPRIVETPPRSFIERLAQRQLKLDEAQGTRGMYAISVRRQRKLRMKKKKYKKLMRRTRNLRRKLDRT</sequence>
<protein>
    <submittedName>
        <fullName evidence="1">Uncharacterized protein</fullName>
    </submittedName>
</protein>
<proteinExistence type="predicted"/>
<keyword evidence="2" id="KW-1185">Reference proteome</keyword>
<evidence type="ECO:0000313" key="2">
    <source>
        <dbReference type="Proteomes" id="UP001163324"/>
    </source>
</evidence>